<dbReference type="EMBL" id="BJXA01000075">
    <property type="protein sequence ID" value="GEM42696.1"/>
    <property type="molecule type" value="Genomic_DNA"/>
</dbReference>
<proteinExistence type="predicted"/>
<evidence type="ECO:0000313" key="3">
    <source>
        <dbReference type="Proteomes" id="UP000321424"/>
    </source>
</evidence>
<name>A0A511MRP6_9NOCA</name>
<comment type="caution">
    <text evidence="2">The sequence shown here is derived from an EMBL/GenBank/DDBJ whole genome shotgun (WGS) entry which is preliminary data.</text>
</comment>
<dbReference type="Gene3D" id="3.40.109.10">
    <property type="entry name" value="NADH Oxidase"/>
    <property type="match status" value="1"/>
</dbReference>
<dbReference type="SUPFAM" id="SSF55469">
    <property type="entry name" value="FMN-dependent nitroreductase-like"/>
    <property type="match status" value="1"/>
</dbReference>
<accession>A0A511MRP6</accession>
<sequence>MVRAVTDTKTRVMVTDRDSGTPDLGTIRRALTLACRAPSVHNTQPWRWEFDGKQLLLYRDHHRQLPVADPAGRQLAISCGAVLDHARLTFMSLGWFTFANRIPDADRPELLAVLEFRPWHEALHQTAARVRAITLRHTDRLPMAPPDDWPTVLGALHELARPHHVTVDEIGEQHRRRLIAVTQHAAALSRHDRAYQHELRWWSEGSGSFDGVPVAARTSAAEADRVGVGRHFPSPPHSNRRADLDDRSRLVVLSTDAHSPGEWVDTGEALSQVLLECTRRGLASCPLTHLTEFEATSTVVAELLPRPAVPQVLIRIGTAAPEHGRAPTPRRALSDVFHHSTIESGSTREISPSR</sequence>
<dbReference type="PANTHER" id="PTHR23026:SF123">
    <property type="entry name" value="NAD(P)H NITROREDUCTASE RV3131-RELATED"/>
    <property type="match status" value="1"/>
</dbReference>
<keyword evidence="3" id="KW-1185">Reference proteome</keyword>
<organism evidence="2 3">
    <name type="scientific">Nocardia ninae NBRC 108245</name>
    <dbReference type="NCBI Taxonomy" id="1210091"/>
    <lineage>
        <taxon>Bacteria</taxon>
        <taxon>Bacillati</taxon>
        <taxon>Actinomycetota</taxon>
        <taxon>Actinomycetes</taxon>
        <taxon>Mycobacteriales</taxon>
        <taxon>Nocardiaceae</taxon>
        <taxon>Nocardia</taxon>
    </lineage>
</organism>
<dbReference type="InterPro" id="IPR050627">
    <property type="entry name" value="Nitroreductase/BluB"/>
</dbReference>
<dbReference type="AlphaFoldDB" id="A0A511MRP6"/>
<dbReference type="Proteomes" id="UP000321424">
    <property type="component" value="Unassembled WGS sequence"/>
</dbReference>
<feature type="domain" description="Nitroreductase" evidence="1">
    <location>
        <begin position="254"/>
        <end position="317"/>
    </location>
</feature>
<dbReference type="InterPro" id="IPR000415">
    <property type="entry name" value="Nitroreductase-like"/>
</dbReference>
<dbReference type="Pfam" id="PF00881">
    <property type="entry name" value="Nitroreductase"/>
    <property type="match status" value="1"/>
</dbReference>
<dbReference type="PANTHER" id="PTHR23026">
    <property type="entry name" value="NADPH NITROREDUCTASE"/>
    <property type="match status" value="1"/>
</dbReference>
<dbReference type="InterPro" id="IPR029479">
    <property type="entry name" value="Nitroreductase"/>
</dbReference>
<evidence type="ECO:0000259" key="1">
    <source>
        <dbReference type="Pfam" id="PF00881"/>
    </source>
</evidence>
<dbReference type="GO" id="GO:0016491">
    <property type="term" value="F:oxidoreductase activity"/>
    <property type="evidence" value="ECO:0007669"/>
    <property type="project" value="InterPro"/>
</dbReference>
<dbReference type="NCBIfam" id="NF047509">
    <property type="entry name" value="Rv3131_FMN_oxido"/>
    <property type="match status" value="1"/>
</dbReference>
<protein>
    <submittedName>
        <fullName evidence="2">NAD(P)H nitroreductase</fullName>
    </submittedName>
</protein>
<reference evidence="2 3" key="1">
    <citation type="submission" date="2019-07" db="EMBL/GenBank/DDBJ databases">
        <title>Whole genome shotgun sequence of Nocardia ninae NBRC 108245.</title>
        <authorList>
            <person name="Hosoyama A."/>
            <person name="Uohara A."/>
            <person name="Ohji S."/>
            <person name="Ichikawa N."/>
        </authorList>
    </citation>
    <scope>NUCLEOTIDE SEQUENCE [LARGE SCALE GENOMIC DNA]</scope>
    <source>
        <strain evidence="2 3">NBRC 108245</strain>
    </source>
</reference>
<gene>
    <name evidence="2" type="ORF">NN4_72150</name>
</gene>
<evidence type="ECO:0000313" key="2">
    <source>
        <dbReference type="EMBL" id="GEM42696.1"/>
    </source>
</evidence>